<evidence type="ECO:0000256" key="2">
    <source>
        <dbReference type="ARBA" id="ARBA00023163"/>
    </source>
</evidence>
<feature type="region of interest" description="Disordered" evidence="3">
    <location>
        <begin position="162"/>
        <end position="187"/>
    </location>
</feature>
<dbReference type="Gene3D" id="1.10.10.1320">
    <property type="entry name" value="Anti-sigma factor, zinc-finger domain"/>
    <property type="match status" value="1"/>
</dbReference>
<feature type="compositionally biased region" description="Low complexity" evidence="3">
    <location>
        <begin position="111"/>
        <end position="125"/>
    </location>
</feature>
<feature type="compositionally biased region" description="Low complexity" evidence="3">
    <location>
        <begin position="219"/>
        <end position="234"/>
    </location>
</feature>
<dbReference type="EMBL" id="JAFEJA010000001">
    <property type="protein sequence ID" value="MBM9620489.1"/>
    <property type="molecule type" value="Genomic_DNA"/>
</dbReference>
<evidence type="ECO:0000313" key="5">
    <source>
        <dbReference type="EMBL" id="MBM9620489.1"/>
    </source>
</evidence>
<organism evidence="5 6">
    <name type="scientific">Streptomyces zhihengii</name>
    <dbReference type="NCBI Taxonomy" id="1818004"/>
    <lineage>
        <taxon>Bacteria</taxon>
        <taxon>Bacillati</taxon>
        <taxon>Actinomycetota</taxon>
        <taxon>Actinomycetes</taxon>
        <taxon>Kitasatosporales</taxon>
        <taxon>Streptomycetaceae</taxon>
        <taxon>Streptomyces</taxon>
    </lineage>
</organism>
<evidence type="ECO:0008006" key="7">
    <source>
        <dbReference type="Google" id="ProtNLM"/>
    </source>
</evidence>
<evidence type="ECO:0000256" key="4">
    <source>
        <dbReference type="SAM" id="Phobius"/>
    </source>
</evidence>
<feature type="compositionally biased region" description="Low complexity" evidence="3">
    <location>
        <begin position="170"/>
        <end position="181"/>
    </location>
</feature>
<name>A0ABS2UT52_9ACTN</name>
<proteinExistence type="predicted"/>
<feature type="transmembrane region" description="Helical" evidence="4">
    <location>
        <begin position="137"/>
        <end position="155"/>
    </location>
</feature>
<gene>
    <name evidence="5" type="ORF">JE024_17425</name>
</gene>
<keyword evidence="1" id="KW-0805">Transcription regulation</keyword>
<feature type="compositionally biased region" description="Basic and acidic residues" evidence="3">
    <location>
        <begin position="1"/>
        <end position="13"/>
    </location>
</feature>
<keyword evidence="4" id="KW-0472">Membrane</keyword>
<evidence type="ECO:0000256" key="1">
    <source>
        <dbReference type="ARBA" id="ARBA00023015"/>
    </source>
</evidence>
<keyword evidence="4" id="KW-0812">Transmembrane</keyword>
<keyword evidence="2" id="KW-0804">Transcription</keyword>
<feature type="region of interest" description="Disordered" evidence="3">
    <location>
        <begin position="1"/>
        <end position="24"/>
    </location>
</feature>
<dbReference type="RefSeq" id="WP_205374475.1">
    <property type="nucleotide sequence ID" value="NZ_JAFEJA010000001.1"/>
</dbReference>
<feature type="region of interest" description="Disordered" evidence="3">
    <location>
        <begin position="200"/>
        <end position="249"/>
    </location>
</feature>
<dbReference type="InterPro" id="IPR041916">
    <property type="entry name" value="Anti_sigma_zinc_sf"/>
</dbReference>
<dbReference type="Proteomes" id="UP000664109">
    <property type="component" value="Unassembled WGS sequence"/>
</dbReference>
<feature type="region of interest" description="Disordered" evidence="3">
    <location>
        <begin position="88"/>
        <end position="134"/>
    </location>
</feature>
<sequence length="300" mass="30557">MTSSTDADRHPDVSEISDLTEGLLPPSRAAELRRHLDDCPLCADVHASLEEIRGLLGTLPGAGRMPADVAGRIDAALAAEALLSATAPAEPVDVSRETSTGTPPVTPAPTPSVSRPAGHARAATGPGRGRRPRRRTAVLGAVLSAAAVGMSVLLLQSGTQMSADSGATKDASVSAASGDSGEFSGEPVQERVHTLLSAGVSSAEPRMENAPSAESDGFPVSPKSSPAVSVPSCVQRGTGRTDQPLASEEGRYAGTDAYLVVLPHATDPTRVQAYVVDAACVDASGSPAGDLLLTRTFPRD</sequence>
<protein>
    <recommendedName>
        <fullName evidence="7">Zinc-finger domain-containing protein</fullName>
    </recommendedName>
</protein>
<comment type="caution">
    <text evidence="5">The sequence shown here is derived from an EMBL/GenBank/DDBJ whole genome shotgun (WGS) entry which is preliminary data.</text>
</comment>
<evidence type="ECO:0000256" key="3">
    <source>
        <dbReference type="SAM" id="MobiDB-lite"/>
    </source>
</evidence>
<keyword evidence="6" id="KW-1185">Reference proteome</keyword>
<accession>A0ABS2UT52</accession>
<keyword evidence="4" id="KW-1133">Transmembrane helix</keyword>
<reference evidence="5 6" key="1">
    <citation type="journal article" date="2016" name="Arch. Microbiol.">
        <title>Streptomyces zhihengii sp. nov., isolated from rhizospheric soil of Psammosilene tunicoides.</title>
        <authorList>
            <person name="Huang M.J."/>
            <person name="Fei J.J."/>
            <person name="Salam N."/>
            <person name="Kim C.J."/>
            <person name="Hozzein W.N."/>
            <person name="Xiao M."/>
            <person name="Huang H.Q."/>
            <person name="Li W.J."/>
        </authorList>
    </citation>
    <scope>NUCLEOTIDE SEQUENCE [LARGE SCALE GENOMIC DNA]</scope>
    <source>
        <strain evidence="5 6">YIM T102</strain>
    </source>
</reference>
<evidence type="ECO:0000313" key="6">
    <source>
        <dbReference type="Proteomes" id="UP000664109"/>
    </source>
</evidence>